<name>A0A409VZ09_9AGAR</name>
<feature type="region of interest" description="Disordered" evidence="1">
    <location>
        <begin position="238"/>
        <end position="257"/>
    </location>
</feature>
<gene>
    <name evidence="2" type="ORF">CVT24_011979</name>
</gene>
<feature type="non-terminal residue" evidence="2">
    <location>
        <position position="1"/>
    </location>
</feature>
<dbReference type="InParanoid" id="A0A409VZ09"/>
<proteinExistence type="predicted"/>
<dbReference type="AlphaFoldDB" id="A0A409VZ09"/>
<reference evidence="2 3" key="1">
    <citation type="journal article" date="2018" name="Evol. Lett.">
        <title>Horizontal gene cluster transfer increased hallucinogenic mushroom diversity.</title>
        <authorList>
            <person name="Reynolds H.T."/>
            <person name="Vijayakumar V."/>
            <person name="Gluck-Thaler E."/>
            <person name="Korotkin H.B."/>
            <person name="Matheny P.B."/>
            <person name="Slot J.C."/>
        </authorList>
    </citation>
    <scope>NUCLEOTIDE SEQUENCE [LARGE SCALE GENOMIC DNA]</scope>
    <source>
        <strain evidence="2 3">2629</strain>
    </source>
</reference>
<evidence type="ECO:0000313" key="3">
    <source>
        <dbReference type="Proteomes" id="UP000284842"/>
    </source>
</evidence>
<feature type="region of interest" description="Disordered" evidence="1">
    <location>
        <begin position="1"/>
        <end position="20"/>
    </location>
</feature>
<accession>A0A409VZ09</accession>
<evidence type="ECO:0000313" key="2">
    <source>
        <dbReference type="EMBL" id="PPQ71485.1"/>
    </source>
</evidence>
<feature type="compositionally biased region" description="Basic residues" evidence="1">
    <location>
        <begin position="238"/>
        <end position="247"/>
    </location>
</feature>
<organism evidence="2 3">
    <name type="scientific">Panaeolus cyanescens</name>
    <dbReference type="NCBI Taxonomy" id="181874"/>
    <lineage>
        <taxon>Eukaryota</taxon>
        <taxon>Fungi</taxon>
        <taxon>Dikarya</taxon>
        <taxon>Basidiomycota</taxon>
        <taxon>Agaricomycotina</taxon>
        <taxon>Agaricomycetes</taxon>
        <taxon>Agaricomycetidae</taxon>
        <taxon>Agaricales</taxon>
        <taxon>Agaricineae</taxon>
        <taxon>Galeropsidaceae</taxon>
        <taxon>Panaeolus</taxon>
    </lineage>
</organism>
<evidence type="ECO:0000256" key="1">
    <source>
        <dbReference type="SAM" id="MobiDB-lite"/>
    </source>
</evidence>
<protein>
    <submittedName>
        <fullName evidence="2">Uncharacterized protein</fullName>
    </submittedName>
</protein>
<sequence>GIKTQTAHHTEFPSAEPDEHDSYLRKPVVLPESSNTLRLLLQFVHPTSSKFPELSLLPAYELLELYCASKKYGIAAALEAASGAMFSNPAKSLGELLRQRTEFSTDGMLDIYAHSCITLPLRSVISAIPAEYHPAYRQYYNKWKSFWKASLKATRKIHPVRTMCPLARPLESYAYDMLSVELPLTGQWSKTMPLPHNDARPDFAHPLCCQAGYLTWILNGEKRALELPTFSQIMSMKAGHRSGSKKSKAGDVTSSST</sequence>
<comment type="caution">
    <text evidence="2">The sequence shown here is derived from an EMBL/GenBank/DDBJ whole genome shotgun (WGS) entry which is preliminary data.</text>
</comment>
<dbReference type="Proteomes" id="UP000284842">
    <property type="component" value="Unassembled WGS sequence"/>
</dbReference>
<keyword evidence="3" id="KW-1185">Reference proteome</keyword>
<dbReference type="EMBL" id="NHTK01005913">
    <property type="protein sequence ID" value="PPQ71485.1"/>
    <property type="molecule type" value="Genomic_DNA"/>
</dbReference>